<keyword evidence="5 7" id="KW-0472">Membrane</keyword>
<dbReference type="Pfam" id="PF07690">
    <property type="entry name" value="MFS_1"/>
    <property type="match status" value="1"/>
</dbReference>
<name>A0A8T9BR85_9HELO</name>
<feature type="domain" description="Major facilitator superfamily (MFS) profile" evidence="8">
    <location>
        <begin position="67"/>
        <end position="357"/>
    </location>
</feature>
<gene>
    <name evidence="9" type="primary">YOR378W_8</name>
    <name evidence="9" type="ORF">LSUE1_G009554</name>
</gene>
<feature type="transmembrane region" description="Helical" evidence="7">
    <location>
        <begin position="132"/>
        <end position="151"/>
    </location>
</feature>
<feature type="transmembrane region" description="Helical" evidence="7">
    <location>
        <begin position="263"/>
        <end position="280"/>
    </location>
</feature>
<evidence type="ECO:0000256" key="7">
    <source>
        <dbReference type="SAM" id="Phobius"/>
    </source>
</evidence>
<dbReference type="InterPro" id="IPR011701">
    <property type="entry name" value="MFS"/>
</dbReference>
<evidence type="ECO:0000256" key="4">
    <source>
        <dbReference type="ARBA" id="ARBA00022989"/>
    </source>
</evidence>
<evidence type="ECO:0000259" key="8">
    <source>
        <dbReference type="PROSITE" id="PS50850"/>
    </source>
</evidence>
<evidence type="ECO:0000256" key="6">
    <source>
        <dbReference type="SAM" id="MobiDB-lite"/>
    </source>
</evidence>
<evidence type="ECO:0000313" key="10">
    <source>
        <dbReference type="Proteomes" id="UP000469558"/>
    </source>
</evidence>
<dbReference type="InterPro" id="IPR020846">
    <property type="entry name" value="MFS_dom"/>
</dbReference>
<feature type="compositionally biased region" description="Low complexity" evidence="6">
    <location>
        <begin position="35"/>
        <end position="47"/>
    </location>
</feature>
<accession>A0A8T9BR85</accession>
<dbReference type="Gene3D" id="1.20.1250.20">
    <property type="entry name" value="MFS general substrate transporter like domains"/>
    <property type="match status" value="1"/>
</dbReference>
<organism evidence="9 10">
    <name type="scientific">Lachnellula suecica</name>
    <dbReference type="NCBI Taxonomy" id="602035"/>
    <lineage>
        <taxon>Eukaryota</taxon>
        <taxon>Fungi</taxon>
        <taxon>Dikarya</taxon>
        <taxon>Ascomycota</taxon>
        <taxon>Pezizomycotina</taxon>
        <taxon>Leotiomycetes</taxon>
        <taxon>Helotiales</taxon>
        <taxon>Lachnaceae</taxon>
        <taxon>Lachnellula</taxon>
    </lineage>
</organism>
<dbReference type="OrthoDB" id="2985014at2759"/>
<dbReference type="PROSITE" id="PS50850">
    <property type="entry name" value="MFS"/>
    <property type="match status" value="1"/>
</dbReference>
<evidence type="ECO:0000256" key="5">
    <source>
        <dbReference type="ARBA" id="ARBA00023136"/>
    </source>
</evidence>
<comment type="subcellular location">
    <subcellularLocation>
        <location evidence="1">Membrane</location>
        <topology evidence="1">Multi-pass membrane protein</topology>
    </subcellularLocation>
</comment>
<evidence type="ECO:0000256" key="3">
    <source>
        <dbReference type="ARBA" id="ARBA00022692"/>
    </source>
</evidence>
<feature type="transmembrane region" description="Helical" evidence="7">
    <location>
        <begin position="193"/>
        <end position="214"/>
    </location>
</feature>
<sequence>MSYAASTNKEISTRGHNPTNGVPPMTPAAEEKTGANLPSSSDSSPLALNRTTTSVAQEVTIRQVAPLVLVLTGATFLNTISAQAVVIILPQISKDLDIPETRQQWIVSAYALTSAAFLLLFGKLADVYGKRLLFILGCFWIVATTLGSAFSPVEVCIFIMRALAGLGAAVTIPTAIGIIGHTIPPGRVKNYSFAFYSGGAPIGQVMGNLLGGIISNFANWKVVFFVIGGASGLIGLVAIFVIPKEPPRDPNNPNAAHASGVDWIGAFLFTSGLLIVLIALSEGVSSGWNTPMVITFLVVGPLFLASFIYWQHWLEKTGTREPLMRVSTFKNSRFSYAMAIVFFFSAAFTNYLIYSTY</sequence>
<evidence type="ECO:0000256" key="1">
    <source>
        <dbReference type="ARBA" id="ARBA00004141"/>
    </source>
</evidence>
<comment type="caution">
    <text evidence="9">The sequence shown here is derived from an EMBL/GenBank/DDBJ whole genome shotgun (WGS) entry which is preliminary data.</text>
</comment>
<dbReference type="AlphaFoldDB" id="A0A8T9BR85"/>
<feature type="transmembrane region" description="Helical" evidence="7">
    <location>
        <begin position="105"/>
        <end position="125"/>
    </location>
</feature>
<dbReference type="PANTHER" id="PTHR42718:SF9">
    <property type="entry name" value="MAJOR FACILITATOR SUPERFAMILY MULTIDRUG TRANSPORTER MFSC"/>
    <property type="match status" value="1"/>
</dbReference>
<keyword evidence="4 7" id="KW-1133">Transmembrane helix</keyword>
<dbReference type="InterPro" id="IPR036259">
    <property type="entry name" value="MFS_trans_sf"/>
</dbReference>
<keyword evidence="2" id="KW-0813">Transport</keyword>
<feature type="transmembrane region" description="Helical" evidence="7">
    <location>
        <begin position="292"/>
        <end position="313"/>
    </location>
</feature>
<proteinExistence type="predicted"/>
<feature type="transmembrane region" description="Helical" evidence="7">
    <location>
        <begin position="334"/>
        <end position="354"/>
    </location>
</feature>
<dbReference type="EMBL" id="QGMK01003168">
    <property type="protein sequence ID" value="TVY53921.1"/>
    <property type="molecule type" value="Genomic_DNA"/>
</dbReference>
<feature type="compositionally biased region" description="Polar residues" evidence="6">
    <location>
        <begin position="1"/>
        <end position="20"/>
    </location>
</feature>
<feature type="region of interest" description="Disordered" evidence="6">
    <location>
        <begin position="1"/>
        <end position="47"/>
    </location>
</feature>
<evidence type="ECO:0000256" key="2">
    <source>
        <dbReference type="ARBA" id="ARBA00022448"/>
    </source>
</evidence>
<dbReference type="GO" id="GO:0016020">
    <property type="term" value="C:membrane"/>
    <property type="evidence" value="ECO:0007669"/>
    <property type="project" value="UniProtKB-SubCell"/>
</dbReference>
<dbReference type="GO" id="GO:0022857">
    <property type="term" value="F:transmembrane transporter activity"/>
    <property type="evidence" value="ECO:0007669"/>
    <property type="project" value="InterPro"/>
</dbReference>
<protein>
    <submittedName>
        <fullName evidence="9">Drug resistance protein</fullName>
    </submittedName>
</protein>
<feature type="transmembrane region" description="Helical" evidence="7">
    <location>
        <begin position="157"/>
        <end position="181"/>
    </location>
</feature>
<dbReference type="Proteomes" id="UP000469558">
    <property type="component" value="Unassembled WGS sequence"/>
</dbReference>
<feature type="transmembrane region" description="Helical" evidence="7">
    <location>
        <begin position="220"/>
        <end position="242"/>
    </location>
</feature>
<keyword evidence="10" id="KW-1185">Reference proteome</keyword>
<evidence type="ECO:0000313" key="9">
    <source>
        <dbReference type="EMBL" id="TVY53921.1"/>
    </source>
</evidence>
<dbReference type="PANTHER" id="PTHR42718">
    <property type="entry name" value="MAJOR FACILITATOR SUPERFAMILY MULTIDRUG TRANSPORTER MFSC"/>
    <property type="match status" value="1"/>
</dbReference>
<reference evidence="9 10" key="1">
    <citation type="submission" date="2018-05" db="EMBL/GenBank/DDBJ databases">
        <title>Genome sequencing and assembly of the regulated plant pathogen Lachnellula willkommii and related sister species for the development of diagnostic species identification markers.</title>
        <authorList>
            <person name="Giroux E."/>
            <person name="Bilodeau G."/>
        </authorList>
    </citation>
    <scope>NUCLEOTIDE SEQUENCE [LARGE SCALE GENOMIC DNA]</scope>
    <source>
        <strain evidence="9 10">CBS 268.59</strain>
    </source>
</reference>
<keyword evidence="3 7" id="KW-0812">Transmembrane</keyword>
<dbReference type="SUPFAM" id="SSF103473">
    <property type="entry name" value="MFS general substrate transporter"/>
    <property type="match status" value="1"/>
</dbReference>
<feature type="transmembrane region" description="Helical" evidence="7">
    <location>
        <begin position="67"/>
        <end position="93"/>
    </location>
</feature>